<proteinExistence type="predicted"/>
<dbReference type="EMBL" id="JAOL01000081">
    <property type="protein sequence ID" value="EUA92125.1"/>
    <property type="molecule type" value="Genomic_DNA"/>
</dbReference>
<comment type="caution">
    <text evidence="1">The sequence shown here is derived from an EMBL/GenBank/DDBJ whole genome shotgun (WGS) entry which is preliminary data.</text>
</comment>
<evidence type="ECO:0000313" key="2">
    <source>
        <dbReference type="Proteomes" id="UP000020681"/>
    </source>
</evidence>
<dbReference type="Pfam" id="PF08817">
    <property type="entry name" value="YukD"/>
    <property type="match status" value="1"/>
</dbReference>
<accession>A0ABN0R4T4</accession>
<gene>
    <name evidence="1" type="ORF">I551_1449</name>
</gene>
<keyword evidence="2" id="KW-1185">Reference proteome</keyword>
<organism evidence="1 2">
    <name type="scientific">Mycobacterium ulcerans str. Harvey</name>
    <dbReference type="NCBI Taxonomy" id="1299332"/>
    <lineage>
        <taxon>Bacteria</taxon>
        <taxon>Bacillati</taxon>
        <taxon>Actinomycetota</taxon>
        <taxon>Actinomycetes</taxon>
        <taxon>Mycobacteriales</taxon>
        <taxon>Mycobacteriaceae</taxon>
        <taxon>Mycobacterium</taxon>
        <taxon>Mycobacterium ulcerans group</taxon>
    </lineage>
</organism>
<name>A0ABN0R4T4_MYCUL</name>
<dbReference type="InterPro" id="IPR024962">
    <property type="entry name" value="YukD-like"/>
</dbReference>
<reference evidence="1 2" key="1">
    <citation type="submission" date="2014-01" db="EMBL/GenBank/DDBJ databases">
        <authorList>
            <person name="Dobos K."/>
            <person name="Lenaerts A."/>
            <person name="Ordway D."/>
            <person name="DeGroote M.A."/>
            <person name="Parker T."/>
            <person name="Sizemore C."/>
            <person name="Tallon L.J."/>
            <person name="Sadzewicz L.K."/>
            <person name="Sengamalay N."/>
            <person name="Fraser C.M."/>
            <person name="Hine E."/>
            <person name="Shefchek K.A."/>
            <person name="Das S.P."/>
            <person name="Tettelin H."/>
        </authorList>
    </citation>
    <scope>NUCLEOTIDE SEQUENCE [LARGE SCALE GENOMIC DNA]</scope>
    <source>
        <strain evidence="1 2">Harvey</strain>
    </source>
</reference>
<sequence length="69" mass="7292">MHSGTAVVDLSLPAALPFAELIPAIVESLGGRDIGAAPTRYQLCPLGAGRSRRQSLWRNAAFETAPSCR</sequence>
<dbReference type="Proteomes" id="UP000020681">
    <property type="component" value="Unassembled WGS sequence"/>
</dbReference>
<dbReference type="Gene3D" id="3.10.20.90">
    <property type="entry name" value="Phosphatidylinositol 3-kinase Catalytic Subunit, Chain A, domain 1"/>
    <property type="match status" value="1"/>
</dbReference>
<evidence type="ECO:0000313" key="1">
    <source>
        <dbReference type="EMBL" id="EUA92125.1"/>
    </source>
</evidence>
<protein>
    <submittedName>
        <fullName evidence="1">WXG100 secretion system (Wss), YukD family protein</fullName>
    </submittedName>
</protein>